<dbReference type="Proteomes" id="UP000265882">
    <property type="component" value="Unassembled WGS sequence"/>
</dbReference>
<dbReference type="PROSITE" id="PS00198">
    <property type="entry name" value="4FE4S_FER_1"/>
    <property type="match status" value="1"/>
</dbReference>
<reference evidence="5 6" key="1">
    <citation type="journal article" date="2017" name="ISME J.">
        <title>Energy and carbon metabolisms in a deep terrestrial subsurface fluid microbial community.</title>
        <authorList>
            <person name="Momper L."/>
            <person name="Jungbluth S.P."/>
            <person name="Lee M.D."/>
            <person name="Amend J.P."/>
        </authorList>
    </citation>
    <scope>NUCLEOTIDE SEQUENCE [LARGE SCALE GENOMIC DNA]</scope>
    <source>
        <strain evidence="5">SURF_5</strain>
    </source>
</reference>
<feature type="domain" description="4Fe-4S ferredoxin-type" evidence="4">
    <location>
        <begin position="180"/>
        <end position="205"/>
    </location>
</feature>
<name>A0A3A4N7M1_ABYX5</name>
<evidence type="ECO:0000259" key="4">
    <source>
        <dbReference type="PROSITE" id="PS51379"/>
    </source>
</evidence>
<dbReference type="Pfam" id="PF13237">
    <property type="entry name" value="Fer4_10"/>
    <property type="match status" value="1"/>
</dbReference>
<evidence type="ECO:0000256" key="1">
    <source>
        <dbReference type="ARBA" id="ARBA00022723"/>
    </source>
</evidence>
<evidence type="ECO:0000256" key="3">
    <source>
        <dbReference type="ARBA" id="ARBA00023014"/>
    </source>
</evidence>
<keyword evidence="3" id="KW-0411">Iron-sulfur</keyword>
<sequence>MVRSRFSYNLIMKLWKLGHVKLPGLGTKSSEKTTSGHIIPVNQVVSGGENAVLPLLVLRPIIERASAVAIMHECICRRGENCRSFPHDFGCLLLGGAVSNLPSYLGRPVTGDRAIAHAERAVEIGLVPLVVHDAVDAWIWGLDFRQMMNICFCCDCCCNVRRGVRRKTPGFFENIHRLPGLTVIVDERCDGCGLCVEACLAGAIKTKAGRTFISDECKGCGRCISICPQKSLSMVLDPRVDTAGLVLKGYESRTSLG</sequence>
<proteinExistence type="predicted"/>
<comment type="caution">
    <text evidence="5">The sequence shown here is derived from an EMBL/GenBank/DDBJ whole genome shotgun (WGS) entry which is preliminary data.</text>
</comment>
<dbReference type="PROSITE" id="PS51379">
    <property type="entry name" value="4FE4S_FER_2"/>
    <property type="match status" value="2"/>
</dbReference>
<dbReference type="GO" id="GO:0046872">
    <property type="term" value="F:metal ion binding"/>
    <property type="evidence" value="ECO:0007669"/>
    <property type="project" value="UniProtKB-KW"/>
</dbReference>
<protein>
    <recommendedName>
        <fullName evidence="4">4Fe-4S ferredoxin-type domain-containing protein</fullName>
    </recommendedName>
</protein>
<evidence type="ECO:0000313" key="5">
    <source>
        <dbReference type="EMBL" id="RJP14326.1"/>
    </source>
</evidence>
<keyword evidence="2" id="KW-0408">Iron</keyword>
<dbReference type="SUPFAM" id="SSF54862">
    <property type="entry name" value="4Fe-4S ferredoxins"/>
    <property type="match status" value="1"/>
</dbReference>
<feature type="domain" description="4Fe-4S ferredoxin-type" evidence="4">
    <location>
        <begin position="208"/>
        <end position="237"/>
    </location>
</feature>
<dbReference type="Gene3D" id="3.30.70.20">
    <property type="match status" value="1"/>
</dbReference>
<evidence type="ECO:0000256" key="2">
    <source>
        <dbReference type="ARBA" id="ARBA00023004"/>
    </source>
</evidence>
<dbReference type="InterPro" id="IPR017896">
    <property type="entry name" value="4Fe4S_Fe-S-bd"/>
</dbReference>
<organism evidence="5 6">
    <name type="scientific">Abyssobacteria bacterium (strain SURF_5)</name>
    <dbReference type="NCBI Taxonomy" id="2093360"/>
    <lineage>
        <taxon>Bacteria</taxon>
        <taxon>Pseudomonadati</taxon>
        <taxon>Candidatus Hydrogenedentota</taxon>
        <taxon>Candidatus Abyssobacteria</taxon>
    </lineage>
</organism>
<dbReference type="AlphaFoldDB" id="A0A3A4N7M1"/>
<keyword evidence="1" id="KW-0479">Metal-binding</keyword>
<accession>A0A3A4N7M1</accession>
<dbReference type="EMBL" id="QZKU01000144">
    <property type="protein sequence ID" value="RJP14326.1"/>
    <property type="molecule type" value="Genomic_DNA"/>
</dbReference>
<gene>
    <name evidence="5" type="ORF">C4520_21670</name>
</gene>
<dbReference type="InterPro" id="IPR017900">
    <property type="entry name" value="4Fe4S_Fe_S_CS"/>
</dbReference>
<evidence type="ECO:0000313" key="6">
    <source>
        <dbReference type="Proteomes" id="UP000265882"/>
    </source>
</evidence>
<dbReference type="GO" id="GO:0051536">
    <property type="term" value="F:iron-sulfur cluster binding"/>
    <property type="evidence" value="ECO:0007669"/>
    <property type="project" value="UniProtKB-KW"/>
</dbReference>